<dbReference type="InterPro" id="IPR045629">
    <property type="entry name" value="DUF6232"/>
</dbReference>
<protein>
    <submittedName>
        <fullName evidence="2">Uncharacterized protein</fullName>
    </submittedName>
</protein>
<evidence type="ECO:0000313" key="2">
    <source>
        <dbReference type="EMBL" id="MBB6475204.1"/>
    </source>
</evidence>
<accession>A0A7X0M9M6</accession>
<dbReference type="AlphaFoldDB" id="A0A7X0M9M6"/>
<feature type="transmembrane region" description="Helical" evidence="1">
    <location>
        <begin position="45"/>
        <end position="78"/>
    </location>
</feature>
<gene>
    <name evidence="2" type="ORF">BJ992_004635</name>
</gene>
<name>A0A7X0M9M6_9ACTN</name>
<proteinExistence type="predicted"/>
<evidence type="ECO:0000313" key="3">
    <source>
        <dbReference type="Proteomes" id="UP000555564"/>
    </source>
</evidence>
<dbReference type="RefSeq" id="WP_184984366.1">
    <property type="nucleotide sequence ID" value="NZ_BAAALO010000047.1"/>
</dbReference>
<dbReference type="Pfam" id="PF19744">
    <property type="entry name" value="DUF6232"/>
    <property type="match status" value="1"/>
</dbReference>
<dbReference type="EMBL" id="JACHIU010000001">
    <property type="protein sequence ID" value="MBB6475204.1"/>
    <property type="molecule type" value="Genomic_DNA"/>
</dbReference>
<reference evidence="2 3" key="1">
    <citation type="submission" date="2020-08" db="EMBL/GenBank/DDBJ databases">
        <title>Sequencing the genomes of 1000 actinobacteria strains.</title>
        <authorList>
            <person name="Klenk H.-P."/>
        </authorList>
    </citation>
    <scope>NUCLEOTIDE SEQUENCE [LARGE SCALE GENOMIC DNA]</scope>
    <source>
        <strain evidence="2 3">DSM 44936</strain>
    </source>
</reference>
<dbReference type="Proteomes" id="UP000555564">
    <property type="component" value="Unassembled WGS sequence"/>
</dbReference>
<organism evidence="2 3">
    <name type="scientific">Sphaerisporangium rubeum</name>
    <dbReference type="NCBI Taxonomy" id="321317"/>
    <lineage>
        <taxon>Bacteria</taxon>
        <taxon>Bacillati</taxon>
        <taxon>Actinomycetota</taxon>
        <taxon>Actinomycetes</taxon>
        <taxon>Streptosporangiales</taxon>
        <taxon>Streptosporangiaceae</taxon>
        <taxon>Sphaerisporangium</taxon>
    </lineage>
</organism>
<comment type="caution">
    <text evidence="2">The sequence shown here is derived from an EMBL/GenBank/DDBJ whole genome shotgun (WGS) entry which is preliminary data.</text>
</comment>
<sequence>MVVQVRISEGVLWVGGEAYPLRNIAHVGQRVLEVNKGAAWKRFSIRVLITLLAGLILSAFSDTLALIVILGVTALLIWRLVTVLNQPPLHGLVINTSGTQRDAVWSTAASEVAHLVHEITKAIGHPDSAQMVINVAHAVQGDYIQQYGSGSIGKARHDGSGDILAGK</sequence>
<evidence type="ECO:0000256" key="1">
    <source>
        <dbReference type="SAM" id="Phobius"/>
    </source>
</evidence>
<keyword evidence="1" id="KW-0472">Membrane</keyword>
<keyword evidence="1" id="KW-0812">Transmembrane</keyword>
<keyword evidence="3" id="KW-1185">Reference proteome</keyword>
<keyword evidence="1" id="KW-1133">Transmembrane helix</keyword>